<dbReference type="EnsemblMetazoa" id="XM_014390523.2">
    <property type="protein sequence ID" value="XP_014246009.1"/>
    <property type="gene ID" value="LOC106664620"/>
</dbReference>
<dbReference type="EnsemblMetazoa" id="XM_014390522.2">
    <property type="protein sequence ID" value="XP_014246008.1"/>
    <property type="gene ID" value="LOC106664620"/>
</dbReference>
<dbReference type="PANTHER" id="PTHR11177:SF399">
    <property type="entry name" value="CHITINASE 6, ISOFORM C"/>
    <property type="match status" value="1"/>
</dbReference>
<evidence type="ECO:0000256" key="2">
    <source>
        <dbReference type="SAM" id="MobiDB-lite"/>
    </source>
</evidence>
<dbReference type="GO" id="GO:0004568">
    <property type="term" value="F:chitinase activity"/>
    <property type="evidence" value="ECO:0007669"/>
    <property type="project" value="TreeGrafter"/>
</dbReference>
<dbReference type="FunFam" id="3.10.50.10:FF:000001">
    <property type="entry name" value="Chitinase 3-like 1"/>
    <property type="match status" value="1"/>
</dbReference>
<dbReference type="OrthoDB" id="73875at2759"/>
<feature type="region of interest" description="Disordered" evidence="2">
    <location>
        <begin position="416"/>
        <end position="441"/>
    </location>
</feature>
<dbReference type="SMART" id="SM00636">
    <property type="entry name" value="Glyco_18"/>
    <property type="match status" value="1"/>
</dbReference>
<feature type="signal peptide" evidence="3">
    <location>
        <begin position="1"/>
        <end position="29"/>
    </location>
</feature>
<dbReference type="RefSeq" id="XP_014246008.1">
    <property type="nucleotide sequence ID" value="XM_014390522.2"/>
</dbReference>
<protein>
    <recommendedName>
        <fullName evidence="4">GH18 domain-containing protein</fullName>
    </recommendedName>
</protein>
<dbReference type="GO" id="GO:0006032">
    <property type="term" value="P:chitin catabolic process"/>
    <property type="evidence" value="ECO:0007669"/>
    <property type="project" value="TreeGrafter"/>
</dbReference>
<organism evidence="5 6">
    <name type="scientific">Cimex lectularius</name>
    <name type="common">Bed bug</name>
    <name type="synonym">Acanthia lectularia</name>
    <dbReference type="NCBI Taxonomy" id="79782"/>
    <lineage>
        <taxon>Eukaryota</taxon>
        <taxon>Metazoa</taxon>
        <taxon>Ecdysozoa</taxon>
        <taxon>Arthropoda</taxon>
        <taxon>Hexapoda</taxon>
        <taxon>Insecta</taxon>
        <taxon>Pterygota</taxon>
        <taxon>Neoptera</taxon>
        <taxon>Paraneoptera</taxon>
        <taxon>Hemiptera</taxon>
        <taxon>Heteroptera</taxon>
        <taxon>Panheteroptera</taxon>
        <taxon>Cimicomorpha</taxon>
        <taxon>Cimicidae</taxon>
        <taxon>Cimex</taxon>
    </lineage>
</organism>
<dbReference type="InterPro" id="IPR001223">
    <property type="entry name" value="Glyco_hydro18_cat"/>
</dbReference>
<feature type="compositionally biased region" description="Low complexity" evidence="2">
    <location>
        <begin position="416"/>
        <end position="434"/>
    </location>
</feature>
<dbReference type="GO" id="GO:0008061">
    <property type="term" value="F:chitin binding"/>
    <property type="evidence" value="ECO:0007669"/>
    <property type="project" value="InterPro"/>
</dbReference>
<sequence>MRSTIKMTLYFWSNLIVTFLLISTLEVSSQQDGQMENKKVVCYYTNWSSYRPGELAFFPKDINPSLCTHLIYAFLTFKEDLGGLAAFDSFQDIDRKGFQQFADLKSMNKDLKLLAAIGGWREGSKRFSAIARSEESRRTFAKGVIQFLRQYNFEGINIDWQYPAFREGSIDKDRNNFVELLKTLKDEFDAENTTLDKLLLTTSAPQNTEYIEKGFDLPEIQKYVEFITIVCYDYHLSTDLVVNHHSPLYALPQEVGDEAKLNVDWTVRFIIEHGVAREKIVLGIPAYGRTFTLMDENMHQIGSPSDGEGPEGVSTREIGYKAFYEICQDIIKEGWQVVHVNRTALGPYAHKGKNWVSFDDEDSARRKGEYAREQNLGGIMFWSIDDDDYTGRCGDRKYPLIQSAKEGFYSFSASMTTEDTTTTSSTPMPTRATRPVQMTTDQTVTPRLRSVSADTLSAGEDGIIENRPFLNSPPSGSHTVSREFKDHGNTFYQSISIWITNNVFHLG</sequence>
<dbReference type="OMA" id="ACSADAY"/>
<dbReference type="Proteomes" id="UP000494040">
    <property type="component" value="Unassembled WGS sequence"/>
</dbReference>
<dbReference type="InterPro" id="IPR050314">
    <property type="entry name" value="Glycosyl_Hydrlase_18"/>
</dbReference>
<dbReference type="PROSITE" id="PS51910">
    <property type="entry name" value="GH18_2"/>
    <property type="match status" value="1"/>
</dbReference>
<dbReference type="Gene3D" id="3.20.20.80">
    <property type="entry name" value="Glycosidases"/>
    <property type="match status" value="1"/>
</dbReference>
<dbReference type="InterPro" id="IPR017853">
    <property type="entry name" value="GH"/>
</dbReference>
<dbReference type="GO" id="GO:0005975">
    <property type="term" value="P:carbohydrate metabolic process"/>
    <property type="evidence" value="ECO:0007669"/>
    <property type="project" value="InterPro"/>
</dbReference>
<evidence type="ECO:0000256" key="3">
    <source>
        <dbReference type="SAM" id="SignalP"/>
    </source>
</evidence>
<dbReference type="AlphaFoldDB" id="A0A8I6RPU6"/>
<feature type="domain" description="GH18" evidence="4">
    <location>
        <begin position="38"/>
        <end position="411"/>
    </location>
</feature>
<evidence type="ECO:0000259" key="4">
    <source>
        <dbReference type="PROSITE" id="PS51910"/>
    </source>
</evidence>
<dbReference type="InterPro" id="IPR029070">
    <property type="entry name" value="Chitinase_insertion_sf"/>
</dbReference>
<evidence type="ECO:0000313" key="6">
    <source>
        <dbReference type="Proteomes" id="UP000494040"/>
    </source>
</evidence>
<dbReference type="Gene3D" id="3.10.50.10">
    <property type="match status" value="1"/>
</dbReference>
<evidence type="ECO:0000256" key="1">
    <source>
        <dbReference type="ARBA" id="ARBA00023157"/>
    </source>
</evidence>
<reference evidence="5" key="1">
    <citation type="submission" date="2022-01" db="UniProtKB">
        <authorList>
            <consortium name="EnsemblMetazoa"/>
        </authorList>
    </citation>
    <scope>IDENTIFICATION</scope>
</reference>
<dbReference type="PANTHER" id="PTHR11177">
    <property type="entry name" value="CHITINASE"/>
    <property type="match status" value="1"/>
</dbReference>
<dbReference type="RefSeq" id="XP_014246009.1">
    <property type="nucleotide sequence ID" value="XM_014390523.2"/>
</dbReference>
<keyword evidence="6" id="KW-1185">Reference proteome</keyword>
<dbReference type="SUPFAM" id="SSF54556">
    <property type="entry name" value="Chitinase insertion domain"/>
    <property type="match status" value="1"/>
</dbReference>
<dbReference type="InterPro" id="IPR011583">
    <property type="entry name" value="Chitinase_II/V-like_cat"/>
</dbReference>
<keyword evidence="1" id="KW-1015">Disulfide bond</keyword>
<evidence type="ECO:0000313" key="5">
    <source>
        <dbReference type="EnsemblMetazoa" id="XP_014246009.1"/>
    </source>
</evidence>
<accession>A0A8I6RPU6</accession>
<dbReference type="KEGG" id="clec:106664620"/>
<name>A0A8I6RPU6_CIMLE</name>
<dbReference type="Pfam" id="PF00704">
    <property type="entry name" value="Glyco_hydro_18"/>
    <property type="match status" value="1"/>
</dbReference>
<dbReference type="SUPFAM" id="SSF51445">
    <property type="entry name" value="(Trans)glycosidases"/>
    <property type="match status" value="1"/>
</dbReference>
<feature type="chain" id="PRO_5035141654" description="GH18 domain-containing protein" evidence="3">
    <location>
        <begin position="30"/>
        <end position="507"/>
    </location>
</feature>
<keyword evidence="3" id="KW-0732">Signal</keyword>
<dbReference type="FunFam" id="3.20.20.80:FF:000149">
    <property type="entry name" value="Chitinase, putative"/>
    <property type="match status" value="1"/>
</dbReference>
<dbReference type="GO" id="GO:0005576">
    <property type="term" value="C:extracellular region"/>
    <property type="evidence" value="ECO:0007669"/>
    <property type="project" value="TreeGrafter"/>
</dbReference>
<proteinExistence type="predicted"/>
<dbReference type="GeneID" id="106664620"/>